<sequence>QVGFMPNKSMTDQILTICQVAGKAHEFQHTTYIACVDFKAAFDLVDCYSLKLILEQTGFPYKKNLTNFMATSTPIASSKGKGLPQMKFKSTPIRTEKRKTPTIEKRRSETNIESRKKRWRPGTLALREIRAYQRTYTTLIPRASFGRLVREITSRICPTEL</sequence>
<feature type="non-terminal residue" evidence="2">
    <location>
        <position position="161"/>
    </location>
</feature>
<dbReference type="GO" id="GO:0030527">
    <property type="term" value="F:structural constituent of chromatin"/>
    <property type="evidence" value="ECO:0007669"/>
    <property type="project" value="InterPro"/>
</dbReference>
<dbReference type="Proteomes" id="UP001187531">
    <property type="component" value="Unassembled WGS sequence"/>
</dbReference>
<gene>
    <name evidence="2" type="ORF">QYM36_014205</name>
</gene>
<reference evidence="2" key="1">
    <citation type="submission" date="2023-07" db="EMBL/GenBank/DDBJ databases">
        <title>Chromosome-level genome assembly of Artemia franciscana.</title>
        <authorList>
            <person name="Jo E."/>
        </authorList>
    </citation>
    <scope>NUCLEOTIDE SEQUENCE</scope>
    <source>
        <tissue evidence="2">Whole body</tissue>
    </source>
</reference>
<dbReference type="SUPFAM" id="SSF47113">
    <property type="entry name" value="Histone-fold"/>
    <property type="match status" value="1"/>
</dbReference>
<dbReference type="InterPro" id="IPR009072">
    <property type="entry name" value="Histone-fold"/>
</dbReference>
<dbReference type="GO" id="GO:0003677">
    <property type="term" value="F:DNA binding"/>
    <property type="evidence" value="ECO:0007669"/>
    <property type="project" value="InterPro"/>
</dbReference>
<evidence type="ECO:0000313" key="2">
    <source>
        <dbReference type="EMBL" id="KAK2708519.1"/>
    </source>
</evidence>
<accession>A0AA88HK29</accession>
<evidence type="ECO:0000256" key="1">
    <source>
        <dbReference type="ARBA" id="ARBA00010343"/>
    </source>
</evidence>
<keyword evidence="3" id="KW-1185">Reference proteome</keyword>
<name>A0AA88HK29_ARTSF</name>
<evidence type="ECO:0008006" key="4">
    <source>
        <dbReference type="Google" id="ProtNLM"/>
    </source>
</evidence>
<dbReference type="GO" id="GO:0000786">
    <property type="term" value="C:nucleosome"/>
    <property type="evidence" value="ECO:0007669"/>
    <property type="project" value="InterPro"/>
</dbReference>
<organism evidence="2 3">
    <name type="scientific">Artemia franciscana</name>
    <name type="common">Brine shrimp</name>
    <name type="synonym">Artemia sanfranciscana</name>
    <dbReference type="NCBI Taxonomy" id="6661"/>
    <lineage>
        <taxon>Eukaryota</taxon>
        <taxon>Metazoa</taxon>
        <taxon>Ecdysozoa</taxon>
        <taxon>Arthropoda</taxon>
        <taxon>Crustacea</taxon>
        <taxon>Branchiopoda</taxon>
        <taxon>Anostraca</taxon>
        <taxon>Artemiidae</taxon>
        <taxon>Artemia</taxon>
    </lineage>
</organism>
<dbReference type="InterPro" id="IPR000164">
    <property type="entry name" value="Histone_H3/CENP-A"/>
</dbReference>
<dbReference type="GO" id="GO:0046982">
    <property type="term" value="F:protein heterodimerization activity"/>
    <property type="evidence" value="ECO:0007669"/>
    <property type="project" value="InterPro"/>
</dbReference>
<dbReference type="AlphaFoldDB" id="A0AA88HK29"/>
<proteinExistence type="inferred from homology"/>
<dbReference type="EMBL" id="JAVRJZ010000018">
    <property type="protein sequence ID" value="KAK2708519.1"/>
    <property type="molecule type" value="Genomic_DNA"/>
</dbReference>
<comment type="caution">
    <text evidence="2">The sequence shown here is derived from an EMBL/GenBank/DDBJ whole genome shotgun (WGS) entry which is preliminary data.</text>
</comment>
<feature type="non-terminal residue" evidence="2">
    <location>
        <position position="1"/>
    </location>
</feature>
<evidence type="ECO:0000313" key="3">
    <source>
        <dbReference type="Proteomes" id="UP001187531"/>
    </source>
</evidence>
<dbReference type="PANTHER" id="PTHR45810">
    <property type="entry name" value="HISTONE H3.2"/>
    <property type="match status" value="1"/>
</dbReference>
<dbReference type="PANTHER" id="PTHR45810:SF1">
    <property type="entry name" value="HISTONE H3-LIKE CENTROMERIC PROTEIN A"/>
    <property type="match status" value="1"/>
</dbReference>
<comment type="similarity">
    <text evidence="1">Belongs to the histone H3 family.</text>
</comment>
<dbReference type="Gene3D" id="1.10.20.10">
    <property type="entry name" value="Histone, subunit A"/>
    <property type="match status" value="1"/>
</dbReference>
<protein>
    <recommendedName>
        <fullName evidence="4">Endonuclease-reverse transcriptase</fullName>
    </recommendedName>
</protein>